<comment type="caution">
    <text evidence="10">The sequence shown here is derived from an EMBL/GenBank/DDBJ whole genome shotgun (WGS) entry which is preliminary data.</text>
</comment>
<comment type="similarity">
    <text evidence="9">Belongs to the MscL family.</text>
</comment>
<dbReference type="Gene3D" id="1.10.1200.120">
    <property type="entry name" value="Large-conductance mechanosensitive channel, MscL, domain 1"/>
    <property type="match status" value="1"/>
</dbReference>
<evidence type="ECO:0000256" key="8">
    <source>
        <dbReference type="ARBA" id="ARBA00023303"/>
    </source>
</evidence>
<evidence type="ECO:0000256" key="5">
    <source>
        <dbReference type="ARBA" id="ARBA00022989"/>
    </source>
</evidence>
<keyword evidence="4 9" id="KW-0812">Transmembrane</keyword>
<dbReference type="Proteomes" id="UP000486602">
    <property type="component" value="Unassembled WGS sequence"/>
</dbReference>
<dbReference type="HAMAP" id="MF_00115">
    <property type="entry name" value="MscL"/>
    <property type="match status" value="1"/>
</dbReference>
<keyword evidence="8 9" id="KW-0407">Ion channel</keyword>
<dbReference type="InterPro" id="IPR037673">
    <property type="entry name" value="MSC/AndL"/>
</dbReference>
<dbReference type="GO" id="GO:0008381">
    <property type="term" value="F:mechanosensitive monoatomic ion channel activity"/>
    <property type="evidence" value="ECO:0007669"/>
    <property type="project" value="UniProtKB-UniRule"/>
</dbReference>
<dbReference type="Pfam" id="PF01741">
    <property type="entry name" value="MscL"/>
    <property type="match status" value="1"/>
</dbReference>
<proteinExistence type="inferred from homology"/>
<reference evidence="10 11" key="1">
    <citation type="submission" date="2020-02" db="EMBL/GenBank/DDBJ databases">
        <title>Out from the shadows clarifying the taxonomy of the family Cryomorphaceae and related taxa by utilizing the GTDB taxonomic framework.</title>
        <authorList>
            <person name="Bowman J.P."/>
        </authorList>
    </citation>
    <scope>NUCLEOTIDE SEQUENCE [LARGE SCALE GENOMIC DNA]</scope>
    <source>
        <strain evidence="10 11">QSSC 1-22</strain>
    </source>
</reference>
<dbReference type="InterPro" id="IPR036019">
    <property type="entry name" value="MscL_channel"/>
</dbReference>
<comment type="subcellular location">
    <subcellularLocation>
        <location evidence="9">Cell membrane</location>
        <topology evidence="9">Multi-pass membrane protein</topology>
    </subcellularLocation>
    <subcellularLocation>
        <location evidence="1">Membrane</location>
        <topology evidence="1">Multi-pass membrane protein</topology>
    </subcellularLocation>
</comment>
<keyword evidence="5 9" id="KW-1133">Transmembrane helix</keyword>
<dbReference type="SUPFAM" id="SSF81330">
    <property type="entry name" value="Gated mechanosensitive channel"/>
    <property type="match status" value="1"/>
</dbReference>
<dbReference type="InterPro" id="IPR001185">
    <property type="entry name" value="MS_channel"/>
</dbReference>
<evidence type="ECO:0000256" key="6">
    <source>
        <dbReference type="ARBA" id="ARBA00023065"/>
    </source>
</evidence>
<dbReference type="RefSeq" id="WP_163286944.1">
    <property type="nucleotide sequence ID" value="NZ_JAAGVY010000056.1"/>
</dbReference>
<sequence length="142" mass="15622">MNEFKKFIAKGNVVELAVGLILATYFGAIVKSFVNDILMPPIGELLGGVDFSDLKYVISEATAETAEGAGDAIAEVAINYGVFINTIITFLIVAFAVFIIVKAYNNMIDRMKRKEEVVPTPPIEPTKEEVLLAEIRDLLKRQ</sequence>
<evidence type="ECO:0000256" key="9">
    <source>
        <dbReference type="HAMAP-Rule" id="MF_00115"/>
    </source>
</evidence>
<comment type="function">
    <text evidence="9">Channel that opens in response to stretch forces in the membrane lipid bilayer. May participate in the regulation of osmotic pressure changes within the cell.</text>
</comment>
<feature type="transmembrane region" description="Helical" evidence="9">
    <location>
        <begin position="12"/>
        <end position="30"/>
    </location>
</feature>
<evidence type="ECO:0000313" key="10">
    <source>
        <dbReference type="EMBL" id="NEN25488.1"/>
    </source>
</evidence>
<dbReference type="EMBL" id="JAAGVY010000056">
    <property type="protein sequence ID" value="NEN25488.1"/>
    <property type="molecule type" value="Genomic_DNA"/>
</dbReference>
<dbReference type="NCBIfam" id="NF001843">
    <property type="entry name" value="PRK00567.1-4"/>
    <property type="match status" value="1"/>
</dbReference>
<evidence type="ECO:0000256" key="4">
    <source>
        <dbReference type="ARBA" id="ARBA00022692"/>
    </source>
</evidence>
<organism evidence="10 11">
    <name type="scientific">Cryomorpha ignava</name>
    <dbReference type="NCBI Taxonomy" id="101383"/>
    <lineage>
        <taxon>Bacteria</taxon>
        <taxon>Pseudomonadati</taxon>
        <taxon>Bacteroidota</taxon>
        <taxon>Flavobacteriia</taxon>
        <taxon>Flavobacteriales</taxon>
        <taxon>Cryomorphaceae</taxon>
        <taxon>Cryomorpha</taxon>
    </lineage>
</organism>
<keyword evidence="6 9" id="KW-0406">Ion transport</keyword>
<dbReference type="PANTHER" id="PTHR30266:SF2">
    <property type="entry name" value="LARGE-CONDUCTANCE MECHANOSENSITIVE CHANNEL"/>
    <property type="match status" value="1"/>
</dbReference>
<evidence type="ECO:0000256" key="7">
    <source>
        <dbReference type="ARBA" id="ARBA00023136"/>
    </source>
</evidence>
<dbReference type="GO" id="GO:0005886">
    <property type="term" value="C:plasma membrane"/>
    <property type="evidence" value="ECO:0007669"/>
    <property type="project" value="UniProtKB-SubCell"/>
</dbReference>
<evidence type="ECO:0000313" key="11">
    <source>
        <dbReference type="Proteomes" id="UP000486602"/>
    </source>
</evidence>
<dbReference type="NCBIfam" id="TIGR00220">
    <property type="entry name" value="mscL"/>
    <property type="match status" value="1"/>
</dbReference>
<name>A0A7K3WVC8_9FLAO</name>
<dbReference type="AlphaFoldDB" id="A0A7K3WVC8"/>
<dbReference type="PRINTS" id="PR01264">
    <property type="entry name" value="MECHCHANNEL"/>
</dbReference>
<keyword evidence="2 9" id="KW-0813">Transport</keyword>
<accession>A0A7K3WVC8</accession>
<evidence type="ECO:0000256" key="1">
    <source>
        <dbReference type="ARBA" id="ARBA00004141"/>
    </source>
</evidence>
<comment type="subunit">
    <text evidence="9">Homopentamer.</text>
</comment>
<dbReference type="PANTHER" id="PTHR30266">
    <property type="entry name" value="MECHANOSENSITIVE CHANNEL MSCL"/>
    <property type="match status" value="1"/>
</dbReference>
<gene>
    <name evidence="9 10" type="primary">mscL</name>
    <name evidence="10" type="ORF">G3O08_18510</name>
</gene>
<evidence type="ECO:0000256" key="2">
    <source>
        <dbReference type="ARBA" id="ARBA00022448"/>
    </source>
</evidence>
<keyword evidence="3 9" id="KW-1003">Cell membrane</keyword>
<feature type="transmembrane region" description="Helical" evidence="9">
    <location>
        <begin position="82"/>
        <end position="104"/>
    </location>
</feature>
<keyword evidence="11" id="KW-1185">Reference proteome</keyword>
<evidence type="ECO:0000256" key="3">
    <source>
        <dbReference type="ARBA" id="ARBA00022475"/>
    </source>
</evidence>
<protein>
    <recommendedName>
        <fullName evidence="9">Large-conductance mechanosensitive channel</fullName>
    </recommendedName>
</protein>
<keyword evidence="7 9" id="KW-0472">Membrane</keyword>